<evidence type="ECO:0000259" key="3">
    <source>
        <dbReference type="PROSITE" id="PS51740"/>
    </source>
</evidence>
<dbReference type="RefSeq" id="WP_069918816.1">
    <property type="nucleotide sequence ID" value="NZ_MEHK01000001.1"/>
</dbReference>
<sequence>MSEREYVMLDRTGRVQLPHKFLEALGMERRVAVDLAADHIEVRRDDHDPDGDRGGPAADSVTFAPRGSLRPRG</sequence>
<reference evidence="4 5" key="1">
    <citation type="submission" date="2016-08" db="EMBL/GenBank/DDBJ databases">
        <title>The complete genome of Streptomyces subrutilus 10-1-1.</title>
        <authorList>
            <person name="Chen X."/>
        </authorList>
    </citation>
    <scope>NUCLEOTIDE SEQUENCE [LARGE SCALE GENOMIC DNA]</scope>
    <source>
        <strain evidence="4 5">10-1-1</strain>
    </source>
</reference>
<proteinExistence type="predicted"/>
<keyword evidence="5" id="KW-1185">Reference proteome</keyword>
<accession>A0A1E5PM94</accession>
<keyword evidence="1" id="KW-0238">DNA-binding</keyword>
<comment type="caution">
    <text evidence="4">The sequence shown here is derived from an EMBL/GenBank/DDBJ whole genome shotgun (WGS) entry which is preliminary data.</text>
</comment>
<evidence type="ECO:0000256" key="1">
    <source>
        <dbReference type="PROSITE-ProRule" id="PRU01076"/>
    </source>
</evidence>
<feature type="domain" description="SpoVT-AbrB" evidence="3">
    <location>
        <begin position="4"/>
        <end position="47"/>
    </location>
</feature>
<evidence type="ECO:0000313" key="4">
    <source>
        <dbReference type="EMBL" id="OEJ30669.1"/>
    </source>
</evidence>
<dbReference type="AlphaFoldDB" id="A0A1E5PM94"/>
<organism evidence="4 5">
    <name type="scientific">Streptomyces subrutilus</name>
    <dbReference type="NCBI Taxonomy" id="36818"/>
    <lineage>
        <taxon>Bacteria</taxon>
        <taxon>Bacillati</taxon>
        <taxon>Actinomycetota</taxon>
        <taxon>Actinomycetes</taxon>
        <taxon>Kitasatosporales</taxon>
        <taxon>Streptomycetaceae</taxon>
        <taxon>Streptomyces</taxon>
    </lineage>
</organism>
<gene>
    <name evidence="4" type="ORF">BGK67_04290</name>
</gene>
<evidence type="ECO:0000313" key="5">
    <source>
        <dbReference type="Proteomes" id="UP000095705"/>
    </source>
</evidence>
<dbReference type="InterPro" id="IPR007159">
    <property type="entry name" value="SpoVT-AbrB_dom"/>
</dbReference>
<protein>
    <recommendedName>
        <fullName evidence="3">SpoVT-AbrB domain-containing protein</fullName>
    </recommendedName>
</protein>
<dbReference type="Proteomes" id="UP000095705">
    <property type="component" value="Unassembled WGS sequence"/>
</dbReference>
<dbReference type="GO" id="GO:0003677">
    <property type="term" value="F:DNA binding"/>
    <property type="evidence" value="ECO:0007669"/>
    <property type="project" value="UniProtKB-UniRule"/>
</dbReference>
<feature type="compositionally biased region" description="Basic and acidic residues" evidence="2">
    <location>
        <begin position="40"/>
        <end position="53"/>
    </location>
</feature>
<dbReference type="EMBL" id="MEHK01000001">
    <property type="protein sequence ID" value="OEJ30669.1"/>
    <property type="molecule type" value="Genomic_DNA"/>
</dbReference>
<evidence type="ECO:0000256" key="2">
    <source>
        <dbReference type="SAM" id="MobiDB-lite"/>
    </source>
</evidence>
<name>A0A1E5PM94_9ACTN</name>
<dbReference type="PROSITE" id="PS51740">
    <property type="entry name" value="SPOVT_ABRB"/>
    <property type="match status" value="1"/>
</dbReference>
<feature type="region of interest" description="Disordered" evidence="2">
    <location>
        <begin position="40"/>
        <end position="73"/>
    </location>
</feature>
<dbReference type="STRING" id="36818.BGK67_04290"/>